<feature type="transmembrane region" description="Helical" evidence="8">
    <location>
        <begin position="160"/>
        <end position="179"/>
    </location>
</feature>
<proteinExistence type="inferred from homology"/>
<evidence type="ECO:0000256" key="6">
    <source>
        <dbReference type="ARBA" id="ARBA00022989"/>
    </source>
</evidence>
<protein>
    <submittedName>
        <fullName evidence="11">UDP-xylose and UDP-N-acetylglucosamine transporter (inferred by orthology to a human protein)</fullName>
    </submittedName>
</protein>
<accession>A0A0N4YDD6</accession>
<keyword evidence="7 8" id="KW-0472">Membrane</keyword>
<evidence type="ECO:0000256" key="7">
    <source>
        <dbReference type="ARBA" id="ARBA00023136"/>
    </source>
</evidence>
<dbReference type="STRING" id="27835.A0A0N4YDD6"/>
<dbReference type="EMBL" id="UYSL01021429">
    <property type="protein sequence ID" value="VDL78217.1"/>
    <property type="molecule type" value="Genomic_DNA"/>
</dbReference>
<dbReference type="Pfam" id="PF08449">
    <property type="entry name" value="UAA"/>
    <property type="match status" value="1"/>
</dbReference>
<evidence type="ECO:0000313" key="10">
    <source>
        <dbReference type="Proteomes" id="UP000271162"/>
    </source>
</evidence>
<dbReference type="PANTHER" id="PTHR10778">
    <property type="entry name" value="SOLUTE CARRIER FAMILY 35 MEMBER B"/>
    <property type="match status" value="1"/>
</dbReference>
<evidence type="ECO:0000256" key="5">
    <source>
        <dbReference type="ARBA" id="ARBA00022692"/>
    </source>
</evidence>
<dbReference type="AlphaFoldDB" id="A0A0N4YDD6"/>
<dbReference type="InterPro" id="IPR013657">
    <property type="entry name" value="SCL35B1-4/HUT1"/>
</dbReference>
<evidence type="ECO:0000313" key="9">
    <source>
        <dbReference type="EMBL" id="VDL78217.1"/>
    </source>
</evidence>
<feature type="transmembrane region" description="Helical" evidence="8">
    <location>
        <begin position="6"/>
        <end position="23"/>
    </location>
</feature>
<feature type="transmembrane region" description="Helical" evidence="8">
    <location>
        <begin position="200"/>
        <end position="218"/>
    </location>
</feature>
<dbReference type="InterPro" id="IPR037185">
    <property type="entry name" value="EmrE-like"/>
</dbReference>
<keyword evidence="4" id="KW-0762">Sugar transport</keyword>
<keyword evidence="5 8" id="KW-0812">Transmembrane</keyword>
<dbReference type="GO" id="GO:0000139">
    <property type="term" value="C:Golgi membrane"/>
    <property type="evidence" value="ECO:0007669"/>
    <property type="project" value="TreeGrafter"/>
</dbReference>
<keyword evidence="10" id="KW-1185">Reference proteome</keyword>
<dbReference type="PANTHER" id="PTHR10778:SF4">
    <property type="entry name" value="NUCLEOTIDE SUGAR TRANSPORTER SLC35B4"/>
    <property type="match status" value="1"/>
</dbReference>
<evidence type="ECO:0000313" key="11">
    <source>
        <dbReference type="WBParaSite" id="NBR_0001462701-mRNA-1"/>
    </source>
</evidence>
<feature type="transmembrane region" description="Helical" evidence="8">
    <location>
        <begin position="266"/>
        <end position="288"/>
    </location>
</feature>
<feature type="transmembrane region" description="Helical" evidence="8">
    <location>
        <begin position="95"/>
        <end position="113"/>
    </location>
</feature>
<reference evidence="9 10" key="2">
    <citation type="submission" date="2018-11" db="EMBL/GenBank/DDBJ databases">
        <authorList>
            <consortium name="Pathogen Informatics"/>
        </authorList>
    </citation>
    <scope>NUCLEOTIDE SEQUENCE [LARGE SCALE GENOMIC DNA]</scope>
</reference>
<dbReference type="OMA" id="NPFTGWH"/>
<feature type="transmembrane region" description="Helical" evidence="8">
    <location>
        <begin position="294"/>
        <end position="314"/>
    </location>
</feature>
<reference evidence="11" key="1">
    <citation type="submission" date="2017-02" db="UniProtKB">
        <authorList>
            <consortium name="WormBaseParasite"/>
        </authorList>
    </citation>
    <scope>IDENTIFICATION</scope>
</reference>
<sequence>MASPIAPILGVLGGCMGCMVFVEKIAKEEPSSMNLMTFSTFFFIACHGLIFTSKFFTVPNKIPLRGYLPTVITFFTVNVINNQALNFHVPVPLHIIFRSGSLLANLLLSVVLLKKKYSLRKYLSVFAITIGIVICTLATSDLEKNSGLSYEEAAKHYREWSIGIAMLIFALLASAYLAICQQRMYQAYGKHSEEAMFVTHAISLPLFAFMASDIMAAARKFNESTPFTLLDVQLPVPSLWMNLLFSCVLQYYCIRFVYRLNSEVEALTVTLVVTLRKFLSLVVSIWWFQNPFTQQHWLGAALVFLGTLAFADVWSPSDVDKKKK</sequence>
<keyword evidence="3" id="KW-0813">Transport</keyword>
<organism evidence="11">
    <name type="scientific">Nippostrongylus brasiliensis</name>
    <name type="common">Rat hookworm</name>
    <dbReference type="NCBI Taxonomy" id="27835"/>
    <lineage>
        <taxon>Eukaryota</taxon>
        <taxon>Metazoa</taxon>
        <taxon>Ecdysozoa</taxon>
        <taxon>Nematoda</taxon>
        <taxon>Chromadorea</taxon>
        <taxon>Rhabditida</taxon>
        <taxon>Rhabditina</taxon>
        <taxon>Rhabditomorpha</taxon>
        <taxon>Strongyloidea</taxon>
        <taxon>Heligmosomidae</taxon>
        <taxon>Nippostrongylus</taxon>
    </lineage>
</organism>
<keyword evidence="6 8" id="KW-1133">Transmembrane helix</keyword>
<feature type="transmembrane region" description="Helical" evidence="8">
    <location>
        <begin position="122"/>
        <end position="140"/>
    </location>
</feature>
<dbReference type="GO" id="GO:0005462">
    <property type="term" value="F:UDP-N-acetylglucosamine transmembrane transporter activity"/>
    <property type="evidence" value="ECO:0007669"/>
    <property type="project" value="TreeGrafter"/>
</dbReference>
<comment type="similarity">
    <text evidence="2">Belongs to the nucleotide-sugar transporter family. SLC35B subfamily.</text>
</comment>
<dbReference type="SUPFAM" id="SSF103481">
    <property type="entry name" value="Multidrug resistance efflux transporter EmrE"/>
    <property type="match status" value="1"/>
</dbReference>
<comment type="subcellular location">
    <subcellularLocation>
        <location evidence="1">Endomembrane system</location>
        <topology evidence="1">Multi-pass membrane protein</topology>
    </subcellularLocation>
</comment>
<evidence type="ECO:0000256" key="4">
    <source>
        <dbReference type="ARBA" id="ARBA00022597"/>
    </source>
</evidence>
<name>A0A0N4YDD6_NIPBR</name>
<dbReference type="WBParaSite" id="NBR_0001462701-mRNA-1">
    <property type="protein sequence ID" value="NBR_0001462701-mRNA-1"/>
    <property type="gene ID" value="NBR_0001462701"/>
</dbReference>
<dbReference type="GO" id="GO:0005464">
    <property type="term" value="F:UDP-xylose transmembrane transporter activity"/>
    <property type="evidence" value="ECO:0007669"/>
    <property type="project" value="TreeGrafter"/>
</dbReference>
<evidence type="ECO:0000256" key="3">
    <source>
        <dbReference type="ARBA" id="ARBA00022448"/>
    </source>
</evidence>
<evidence type="ECO:0000256" key="1">
    <source>
        <dbReference type="ARBA" id="ARBA00004127"/>
    </source>
</evidence>
<gene>
    <name evidence="9" type="ORF">NBR_LOCUS14628</name>
</gene>
<evidence type="ECO:0000256" key="8">
    <source>
        <dbReference type="SAM" id="Phobius"/>
    </source>
</evidence>
<evidence type="ECO:0000256" key="2">
    <source>
        <dbReference type="ARBA" id="ARBA00010694"/>
    </source>
</evidence>
<dbReference type="Proteomes" id="UP000271162">
    <property type="component" value="Unassembled WGS sequence"/>
</dbReference>
<feature type="transmembrane region" description="Helical" evidence="8">
    <location>
        <begin position="35"/>
        <end position="56"/>
    </location>
</feature>
<feature type="transmembrane region" description="Helical" evidence="8">
    <location>
        <begin position="238"/>
        <end position="254"/>
    </location>
</feature>
<dbReference type="GO" id="GO:0005789">
    <property type="term" value="C:endoplasmic reticulum membrane"/>
    <property type="evidence" value="ECO:0007669"/>
    <property type="project" value="TreeGrafter"/>
</dbReference>